<accession>A0A1V6P9T9</accession>
<protein>
    <submittedName>
        <fullName evidence="1">Uncharacterized protein</fullName>
    </submittedName>
</protein>
<name>A0A1V6P9T9_9EURO</name>
<dbReference type="Proteomes" id="UP000191672">
    <property type="component" value="Unassembled WGS sequence"/>
</dbReference>
<comment type="caution">
    <text evidence="1">The sequence shown here is derived from an EMBL/GenBank/DDBJ whole genome shotgun (WGS) entry which is preliminary data.</text>
</comment>
<proteinExistence type="predicted"/>
<reference evidence="2" key="1">
    <citation type="journal article" date="2017" name="Nat. Microbiol.">
        <title>Global analysis of biosynthetic gene clusters reveals vast potential of secondary metabolite production in Penicillium species.</title>
        <authorList>
            <person name="Nielsen J.C."/>
            <person name="Grijseels S."/>
            <person name="Prigent S."/>
            <person name="Ji B."/>
            <person name="Dainat J."/>
            <person name="Nielsen K.F."/>
            <person name="Frisvad J.C."/>
            <person name="Workman M."/>
            <person name="Nielsen J."/>
        </authorList>
    </citation>
    <scope>NUCLEOTIDE SEQUENCE [LARGE SCALE GENOMIC DNA]</scope>
    <source>
        <strain evidence="2">IBT 31811</strain>
    </source>
</reference>
<dbReference type="AlphaFoldDB" id="A0A1V6P9T9"/>
<evidence type="ECO:0000313" key="1">
    <source>
        <dbReference type="EMBL" id="OQD73774.1"/>
    </source>
</evidence>
<keyword evidence="2" id="KW-1185">Reference proteome</keyword>
<gene>
    <name evidence="1" type="ORF">PENANT_c195G04734</name>
</gene>
<evidence type="ECO:0000313" key="2">
    <source>
        <dbReference type="Proteomes" id="UP000191672"/>
    </source>
</evidence>
<dbReference type="EMBL" id="MDYN01000195">
    <property type="protein sequence ID" value="OQD73774.1"/>
    <property type="molecule type" value="Genomic_DNA"/>
</dbReference>
<organism evidence="1 2">
    <name type="scientific">Penicillium antarcticum</name>
    <dbReference type="NCBI Taxonomy" id="416450"/>
    <lineage>
        <taxon>Eukaryota</taxon>
        <taxon>Fungi</taxon>
        <taxon>Dikarya</taxon>
        <taxon>Ascomycota</taxon>
        <taxon>Pezizomycotina</taxon>
        <taxon>Eurotiomycetes</taxon>
        <taxon>Eurotiomycetidae</taxon>
        <taxon>Eurotiales</taxon>
        <taxon>Aspergillaceae</taxon>
        <taxon>Penicillium</taxon>
    </lineage>
</organism>
<sequence>MPYDRDEFVRELTAFYKFLVNTHIPDSALNSYVDPLEGYGVGIEKSAFTIANCIGRIGYYFLLDTKREAITMATPMEPIDPTDLSQNWDADDGLGPETWRELATYTAPNFVKMIMEEYRAFEVVQ</sequence>